<sequence>MHSVHHGSDSIKISFPNFSRGARLSDDEIKELEDAIAQIEHWNSLVSFPTFKHEADFIKKDLKINLDGSDIPEMLEEPAVNAAPLPTIEDDNEQCSASAIKEFILVSAKAEVDAQITDFSVIDVKACEPPKEQQFARRVSPDSESSGFEHTVLWKLDPHYTLQKKFSIYVDSPTNISLASRIPSDQVCHPLPPAKKERFPLLDFKKPVKVKQPITPKKENRSPFKVRRKPVPRLSDLPSSPTPAPREPKGGIKKQVITSFPALDSGSIGHHYLLDPEVLESPGELRIHNLTVKKLLGIGGQGRVYLAQGPSERHEGSKSGTGEQMVFAVKVMIKSRHVQYDDILREQKLLRRLRGNRFLLQLEASFHDKNNFYLITEYHTGGDLEELLRAEGYFSVSAARVYTAELCAAVAFLHKQYILHRDIKPSNILIKSDGHICLSDFGLAVDFLDHALDDNEEGFTADAEPVIRGCAGTAMYMAPEALRGEYYGFKADWWSVGTTCYNLFEGIHPWPCLDYGWLAELAGVEPVKFGLTSDQYVRSFVRALLRKDPEQRLGDRELFAHSFFNGLRIQDVYNGRLIPSYIPKTLDEGNIRSTLTKNDVIEIGEYYPKDATPMANYIFHGPNLCEYIPSPDEIEPANRSKKLCTPISCSKSLYELLQQSFDANGSATLNGSGGMFAPPPGHLEAILGSTIVGEFGLDGVDCGASTDVETQPREEVVRKDPKFRWSMLSVEDDQFDDPMEVQEMEKAAPAEIKGEDEIEIKIEPVIREEDRQLGQAQTSDLNSMPYVTSIPGTSTNLEGIDHQVNGEQVQLRQDDVQIEQTSKPELQSNHQSELITPVMPPTATFASPPHQKVMHREAKPMVVALNDSIIKFHVHDPLVLLSPTCGQSNRDSSTWETVTPSSLGLDGEGDGDETGVTTFDFDIAQSLDAGSCDGPSKVSNNGSRDDDASYGSPQDDLTSADGSAVDSGASSILGKLDENKALHSLCHELEGDKDLSSDVGENNDIRPSCDTDKVTETSNKTELSVGDQMTVSTRTQTDTEHRSGAAHDILDSPEGFVGTVVALVKKAVQVLSRCAKILFSGTCIRKALKA</sequence>
<feature type="region of interest" description="Disordered" evidence="6">
    <location>
        <begin position="885"/>
        <end position="916"/>
    </location>
</feature>
<keyword evidence="3" id="KW-0547">Nucleotide-binding</keyword>
<dbReference type="AlphaFoldDB" id="A0A8H5G7I1"/>
<feature type="region of interest" description="Disordered" evidence="6">
    <location>
        <begin position="992"/>
        <end position="1044"/>
    </location>
</feature>
<proteinExistence type="predicted"/>
<comment type="caution">
    <text evidence="8">The sequence shown here is derived from an EMBL/GenBank/DDBJ whole genome shotgun (WGS) entry which is preliminary data.</text>
</comment>
<feature type="compositionally biased region" description="Polar residues" evidence="6">
    <location>
        <begin position="885"/>
        <end position="902"/>
    </location>
</feature>
<evidence type="ECO:0000256" key="6">
    <source>
        <dbReference type="SAM" id="MobiDB-lite"/>
    </source>
</evidence>
<evidence type="ECO:0000256" key="2">
    <source>
        <dbReference type="ARBA" id="ARBA00022679"/>
    </source>
</evidence>
<reference evidence="8 9" key="1">
    <citation type="journal article" date="2020" name="ISME J.">
        <title>Uncovering the hidden diversity of litter-decomposition mechanisms in mushroom-forming fungi.</title>
        <authorList>
            <person name="Floudas D."/>
            <person name="Bentzer J."/>
            <person name="Ahren D."/>
            <person name="Johansson T."/>
            <person name="Persson P."/>
            <person name="Tunlid A."/>
        </authorList>
    </citation>
    <scope>NUCLEOTIDE SEQUENCE [LARGE SCALE GENOMIC DNA]</scope>
    <source>
        <strain evidence="8 9">CBS 146.42</strain>
    </source>
</reference>
<evidence type="ECO:0000256" key="4">
    <source>
        <dbReference type="ARBA" id="ARBA00022777"/>
    </source>
</evidence>
<dbReference type="PROSITE" id="PS00108">
    <property type="entry name" value="PROTEIN_KINASE_ST"/>
    <property type="match status" value="1"/>
</dbReference>
<keyword evidence="4" id="KW-0418">Kinase</keyword>
<feature type="region of interest" description="Disordered" evidence="6">
    <location>
        <begin position="212"/>
        <end position="252"/>
    </location>
</feature>
<gene>
    <name evidence="8" type="ORF">D9756_003407</name>
</gene>
<dbReference type="GO" id="GO:0004674">
    <property type="term" value="F:protein serine/threonine kinase activity"/>
    <property type="evidence" value="ECO:0007669"/>
    <property type="project" value="UniProtKB-KW"/>
</dbReference>
<evidence type="ECO:0000259" key="7">
    <source>
        <dbReference type="PROSITE" id="PS50011"/>
    </source>
</evidence>
<dbReference type="PROSITE" id="PS50011">
    <property type="entry name" value="PROTEIN_KINASE_DOM"/>
    <property type="match status" value="1"/>
</dbReference>
<feature type="compositionally biased region" description="Basic and acidic residues" evidence="6">
    <location>
        <begin position="1003"/>
        <end position="1015"/>
    </location>
</feature>
<dbReference type="SUPFAM" id="SSF56112">
    <property type="entry name" value="Protein kinase-like (PK-like)"/>
    <property type="match status" value="1"/>
</dbReference>
<dbReference type="InterPro" id="IPR008271">
    <property type="entry name" value="Ser/Thr_kinase_AS"/>
</dbReference>
<dbReference type="InterPro" id="IPR000719">
    <property type="entry name" value="Prot_kinase_dom"/>
</dbReference>
<keyword evidence="1" id="KW-0723">Serine/threonine-protein kinase</keyword>
<dbReference type="Gene3D" id="1.10.510.10">
    <property type="entry name" value="Transferase(Phosphotransferase) domain 1"/>
    <property type="match status" value="1"/>
</dbReference>
<feature type="domain" description="Protein kinase" evidence="7">
    <location>
        <begin position="290"/>
        <end position="564"/>
    </location>
</feature>
<dbReference type="Proteomes" id="UP000559027">
    <property type="component" value="Unassembled WGS sequence"/>
</dbReference>
<keyword evidence="9" id="KW-1185">Reference proteome</keyword>
<protein>
    <recommendedName>
        <fullName evidence="7">Protein kinase domain-containing protein</fullName>
    </recommendedName>
</protein>
<dbReference type="Gene3D" id="3.30.200.20">
    <property type="entry name" value="Phosphorylase Kinase, domain 1"/>
    <property type="match status" value="1"/>
</dbReference>
<evidence type="ECO:0000256" key="1">
    <source>
        <dbReference type="ARBA" id="ARBA00022527"/>
    </source>
</evidence>
<accession>A0A8H5G7I1</accession>
<dbReference type="EMBL" id="JAACJO010000004">
    <property type="protein sequence ID" value="KAF5359817.1"/>
    <property type="molecule type" value="Genomic_DNA"/>
</dbReference>
<dbReference type="Pfam" id="PF00069">
    <property type="entry name" value="Pkinase"/>
    <property type="match status" value="1"/>
</dbReference>
<evidence type="ECO:0000256" key="3">
    <source>
        <dbReference type="ARBA" id="ARBA00022741"/>
    </source>
</evidence>
<dbReference type="SMART" id="SM00220">
    <property type="entry name" value="S_TKc"/>
    <property type="match status" value="1"/>
</dbReference>
<feature type="region of interest" description="Disordered" evidence="6">
    <location>
        <begin position="930"/>
        <end position="966"/>
    </location>
</feature>
<organism evidence="8 9">
    <name type="scientific">Leucocoprinus leucothites</name>
    <dbReference type="NCBI Taxonomy" id="201217"/>
    <lineage>
        <taxon>Eukaryota</taxon>
        <taxon>Fungi</taxon>
        <taxon>Dikarya</taxon>
        <taxon>Basidiomycota</taxon>
        <taxon>Agaricomycotina</taxon>
        <taxon>Agaricomycetes</taxon>
        <taxon>Agaricomycetidae</taxon>
        <taxon>Agaricales</taxon>
        <taxon>Agaricineae</taxon>
        <taxon>Agaricaceae</taxon>
        <taxon>Leucocoprinus</taxon>
    </lineage>
</organism>
<dbReference type="InterPro" id="IPR011009">
    <property type="entry name" value="Kinase-like_dom_sf"/>
</dbReference>
<dbReference type="PANTHER" id="PTHR24351">
    <property type="entry name" value="RIBOSOMAL PROTEIN S6 KINASE"/>
    <property type="match status" value="1"/>
</dbReference>
<dbReference type="GO" id="GO:0005524">
    <property type="term" value="F:ATP binding"/>
    <property type="evidence" value="ECO:0007669"/>
    <property type="project" value="UniProtKB-KW"/>
</dbReference>
<keyword evidence="2" id="KW-0808">Transferase</keyword>
<evidence type="ECO:0000313" key="8">
    <source>
        <dbReference type="EMBL" id="KAF5359817.1"/>
    </source>
</evidence>
<evidence type="ECO:0000256" key="5">
    <source>
        <dbReference type="ARBA" id="ARBA00022840"/>
    </source>
</evidence>
<name>A0A8H5G7I1_9AGAR</name>
<feature type="compositionally biased region" description="Polar residues" evidence="6">
    <location>
        <begin position="1016"/>
        <end position="1036"/>
    </location>
</feature>
<keyword evidence="5" id="KW-0067">ATP-binding</keyword>
<evidence type="ECO:0000313" key="9">
    <source>
        <dbReference type="Proteomes" id="UP000559027"/>
    </source>
</evidence>
<dbReference type="OrthoDB" id="68483at2759"/>